<evidence type="ECO:0000313" key="2">
    <source>
        <dbReference type="EMBL" id="KWT91100.1"/>
    </source>
</evidence>
<proteinExistence type="predicted"/>
<keyword evidence="3" id="KW-1185">Reference proteome</keyword>
<reference evidence="2 3" key="1">
    <citation type="submission" date="2015-11" db="EMBL/GenBank/DDBJ databases">
        <authorList>
            <person name="Lin W."/>
        </authorList>
    </citation>
    <scope>NUCLEOTIDE SEQUENCE [LARGE SCALE GENOMIC DNA]</scope>
    <source>
        <strain evidence="2 3">HCH-1</strain>
    </source>
</reference>
<keyword evidence="1" id="KW-0472">Membrane</keyword>
<accession>A0ABR5SHF1</accession>
<evidence type="ECO:0000313" key="3">
    <source>
        <dbReference type="Proteomes" id="UP000060487"/>
    </source>
</evidence>
<keyword evidence="1" id="KW-1133">Transmembrane helix</keyword>
<evidence type="ECO:0000256" key="1">
    <source>
        <dbReference type="SAM" id="Phobius"/>
    </source>
</evidence>
<comment type="caution">
    <text evidence="2">The sequence shown here is derived from an EMBL/GenBank/DDBJ whole genome shotgun (WGS) entry which is preliminary data.</text>
</comment>
<keyword evidence="1" id="KW-0812">Transmembrane</keyword>
<protein>
    <submittedName>
        <fullName evidence="2">Uncharacterized protein</fullName>
    </submittedName>
</protein>
<dbReference type="RefSeq" id="WP_085051502.1">
    <property type="nucleotide sequence ID" value="NZ_LNQR01000032.1"/>
</dbReference>
<feature type="transmembrane region" description="Helical" evidence="1">
    <location>
        <begin position="102"/>
        <end position="121"/>
    </location>
</feature>
<dbReference type="Proteomes" id="UP000060487">
    <property type="component" value="Unassembled WGS sequence"/>
</dbReference>
<name>A0ABR5SHF1_9BACT</name>
<sequence length="137" mass="15551">MNVILKPGYNKIYSLYKAFTNTVEIKMAMESYLCPLQMFMELTEGGFNYGAVKILKHDLNIKRIFLTRVTLKYFKNIALAISDKNNPSNSNMTSQPTEHLPLWNNAVSIPLFILGVIYAIARTITRRLLKSGDKTSG</sequence>
<dbReference type="EMBL" id="LNQR01000032">
    <property type="protein sequence ID" value="KWT91100.1"/>
    <property type="molecule type" value="Genomic_DNA"/>
</dbReference>
<gene>
    <name evidence="2" type="ORF">ASN18_0924</name>
</gene>
<organism evidence="2 3">
    <name type="scientific">Candidatus Magnetominusculus xianensis</name>
    <dbReference type="NCBI Taxonomy" id="1748249"/>
    <lineage>
        <taxon>Bacteria</taxon>
        <taxon>Pseudomonadati</taxon>
        <taxon>Nitrospirota</taxon>
        <taxon>Nitrospiria</taxon>
        <taxon>Nitrospirales</taxon>
        <taxon>Nitrospiraceae</taxon>
        <taxon>Candidatus Magnetominusculus</taxon>
    </lineage>
</organism>